<evidence type="ECO:0000256" key="6">
    <source>
        <dbReference type="ARBA" id="ARBA00023288"/>
    </source>
</evidence>
<protein>
    <submittedName>
        <fullName evidence="9">BMP family ABC transporter substrate-binding protein</fullName>
    </submittedName>
</protein>
<keyword evidence="10" id="KW-1185">Reference proteome</keyword>
<dbReference type="GO" id="GO:0005886">
    <property type="term" value="C:plasma membrane"/>
    <property type="evidence" value="ECO:0007669"/>
    <property type="project" value="UniProtKB-SubCell"/>
</dbReference>
<sequence>MTMTLRATVLMATTALASALGTTTAAQAADAPVALIIAQGGLGDQSYNDLANAGFERGVEAAGLTGRAVESKDVVAQASDILRRASDAGFGLILDLEYSHAQPIAEVAKDYPDTTFAIVNTVAEGDNIVSALFEEQQGSYLAGMLAALVTTQDSIEGINADPIIGVIGGSKSVGIDKFIAGYIQGAHDANPEVQVKVAYSNNFADPSLGQQMANAMFESGADIVYQVAGGTGIGVIQAAEQSGHFAIGVDGDQDGLAKGHVLTSMIKRTDVAVENIVKAYADGTLKGGSVLGFGLAEDGVGLSPMTYTKDLIPAEFLAQVDAAKAGIIAGDIKVWNVVDQGYPDWMQ</sequence>
<dbReference type="InterPro" id="IPR050957">
    <property type="entry name" value="BMP_lipoprotein"/>
</dbReference>
<keyword evidence="6" id="KW-0449">Lipoprotein</keyword>
<dbReference type="SUPFAM" id="SSF53822">
    <property type="entry name" value="Periplasmic binding protein-like I"/>
    <property type="match status" value="1"/>
</dbReference>
<evidence type="ECO:0000313" key="9">
    <source>
        <dbReference type="EMBL" id="QOL79417.1"/>
    </source>
</evidence>
<gene>
    <name evidence="9" type="ORF">F3W81_00340</name>
</gene>
<dbReference type="Gene3D" id="3.40.50.2300">
    <property type="match status" value="2"/>
</dbReference>
<evidence type="ECO:0000256" key="5">
    <source>
        <dbReference type="ARBA" id="ARBA00023136"/>
    </source>
</evidence>
<evidence type="ECO:0000256" key="4">
    <source>
        <dbReference type="ARBA" id="ARBA00022729"/>
    </source>
</evidence>
<dbReference type="Proteomes" id="UP000594118">
    <property type="component" value="Chromosome"/>
</dbReference>
<keyword evidence="3" id="KW-1003">Cell membrane</keyword>
<comment type="similarity">
    <text evidence="2">Belongs to the BMP lipoprotein family.</text>
</comment>
<evidence type="ECO:0000256" key="7">
    <source>
        <dbReference type="SAM" id="SignalP"/>
    </source>
</evidence>
<evidence type="ECO:0000259" key="8">
    <source>
        <dbReference type="Pfam" id="PF02608"/>
    </source>
</evidence>
<feature type="domain" description="ABC transporter substrate-binding protein PnrA-like" evidence="8">
    <location>
        <begin position="34"/>
        <end position="308"/>
    </location>
</feature>
<organism evidence="9 10">
    <name type="scientific">Pseudooceanicola spongiae</name>
    <dbReference type="NCBI Taxonomy" id="2613965"/>
    <lineage>
        <taxon>Bacteria</taxon>
        <taxon>Pseudomonadati</taxon>
        <taxon>Pseudomonadota</taxon>
        <taxon>Alphaproteobacteria</taxon>
        <taxon>Rhodobacterales</taxon>
        <taxon>Paracoccaceae</taxon>
        <taxon>Pseudooceanicola</taxon>
    </lineage>
</organism>
<dbReference type="InterPro" id="IPR028082">
    <property type="entry name" value="Peripla_BP_I"/>
</dbReference>
<name>A0A7M3V2V4_9RHOB</name>
<keyword evidence="5" id="KW-0472">Membrane</keyword>
<feature type="signal peptide" evidence="7">
    <location>
        <begin position="1"/>
        <end position="28"/>
    </location>
</feature>
<dbReference type="InterPro" id="IPR003760">
    <property type="entry name" value="PnrA-like"/>
</dbReference>
<dbReference type="PANTHER" id="PTHR34296">
    <property type="entry name" value="TRANSCRIPTIONAL ACTIVATOR PROTEIN MED"/>
    <property type="match status" value="1"/>
</dbReference>
<evidence type="ECO:0000256" key="3">
    <source>
        <dbReference type="ARBA" id="ARBA00022475"/>
    </source>
</evidence>
<dbReference type="EMBL" id="CP045201">
    <property type="protein sequence ID" value="QOL79417.1"/>
    <property type="molecule type" value="Genomic_DNA"/>
</dbReference>
<feature type="chain" id="PRO_5032433295" evidence="7">
    <location>
        <begin position="29"/>
        <end position="347"/>
    </location>
</feature>
<evidence type="ECO:0000256" key="2">
    <source>
        <dbReference type="ARBA" id="ARBA00008610"/>
    </source>
</evidence>
<accession>A0A7M3V2V4</accession>
<dbReference type="PANTHER" id="PTHR34296:SF2">
    <property type="entry name" value="ABC TRANSPORTER GUANOSINE-BINDING PROTEIN NUPN"/>
    <property type="match status" value="1"/>
</dbReference>
<reference evidence="9 10" key="1">
    <citation type="submission" date="2019-10" db="EMBL/GenBank/DDBJ databases">
        <title>Pseudopuniceibacterium sp. HQ09 islated from Antarctica.</title>
        <authorList>
            <person name="Liao L."/>
            <person name="Su S."/>
            <person name="Chen B."/>
            <person name="Yu Y."/>
        </authorList>
    </citation>
    <scope>NUCLEOTIDE SEQUENCE [LARGE SCALE GENOMIC DNA]</scope>
    <source>
        <strain evidence="9 10">HQ09</strain>
    </source>
</reference>
<dbReference type="KEGG" id="pshq:F3W81_00340"/>
<proteinExistence type="inferred from homology"/>
<keyword evidence="4 7" id="KW-0732">Signal</keyword>
<evidence type="ECO:0000256" key="1">
    <source>
        <dbReference type="ARBA" id="ARBA00004193"/>
    </source>
</evidence>
<evidence type="ECO:0000313" key="10">
    <source>
        <dbReference type="Proteomes" id="UP000594118"/>
    </source>
</evidence>
<comment type="subcellular location">
    <subcellularLocation>
        <location evidence="1">Cell membrane</location>
        <topology evidence="1">Lipid-anchor</topology>
    </subcellularLocation>
</comment>
<dbReference type="AlphaFoldDB" id="A0A7M3V2V4"/>
<dbReference type="Pfam" id="PF02608">
    <property type="entry name" value="Bmp"/>
    <property type="match status" value="1"/>
</dbReference>